<dbReference type="InterPro" id="IPR002733">
    <property type="entry name" value="AMMECR1_domain"/>
</dbReference>
<dbReference type="RefSeq" id="WP_031473952.1">
    <property type="nucleotide sequence ID" value="NZ_FOZC01000013.1"/>
</dbReference>
<dbReference type="SUPFAM" id="SSF53213">
    <property type="entry name" value="LigB-like"/>
    <property type="match status" value="1"/>
</dbReference>
<feature type="domain" description="AMMECR1" evidence="2">
    <location>
        <begin position="291"/>
        <end position="518"/>
    </location>
</feature>
<dbReference type="Pfam" id="PF01871">
    <property type="entry name" value="AMMECR1"/>
    <property type="match status" value="1"/>
</dbReference>
<dbReference type="InterPro" id="IPR023473">
    <property type="entry name" value="AMMECR1"/>
</dbReference>
<dbReference type="InterPro" id="IPR027485">
    <property type="entry name" value="AMMECR1_N"/>
</dbReference>
<dbReference type="InterPro" id="IPR036071">
    <property type="entry name" value="AMMECR1_dom_sf"/>
</dbReference>
<sequence length="518" mass="58333">MAIVGACMVPHPPMIIPEIGQGSEKKIRKTIAAYEKTAEFVADCEPDTIVLASPHSVQYLDYFHISPGYGADGDLGEFGVKNAKFHVDYDVQFTEMLSKLAREAGIPAGTRGEKFPALDHGTMVPLHFINPKCPEYQLVRIGLSGETFEDHYRLGMLIRDTAEILGRRVFFVASGDLSHKLRKDGPYGFDPAGPVYDERIMDVMGRGAFDELLDFDENFCNRAAECGHRSFVMMAGALDRTKVRVKKLVHQDVTGVGYGICVYRAGGEDLSRDMLDRWLRREKKKLHARRKKEDPYVQLARKAVEEYVRGGETIREKDALREIFGERIPDPDGDEKNHNDGNNSDRSTEKIQDRRAWNQNLPELTEEDLDDEAASVWENLTEGSAGVFVSIHKKGRLRGCIGTISAVKDSIAEEISTNARSACSADPRFEPVKISELEWLDYSVDVLGKTERIESPEELDVKRYGVIVTKGNKRGLFLPNLDGVDTVRRQIEIAKQKAGIDPKDRDVQLERFEVVRHY</sequence>
<proteinExistence type="predicted"/>
<dbReference type="GO" id="GO:0008198">
    <property type="term" value="F:ferrous iron binding"/>
    <property type="evidence" value="ECO:0007669"/>
    <property type="project" value="InterPro"/>
</dbReference>
<dbReference type="EMBL" id="FOZC01000013">
    <property type="protein sequence ID" value="SFR84443.1"/>
    <property type="molecule type" value="Genomic_DNA"/>
</dbReference>
<name>A0A1I6JZQ6_9FIRM</name>
<dbReference type="PROSITE" id="PS51112">
    <property type="entry name" value="AMMECR1"/>
    <property type="match status" value="1"/>
</dbReference>
<dbReference type="Gene3D" id="3.40.830.10">
    <property type="entry name" value="LigB-like"/>
    <property type="match status" value="1"/>
</dbReference>
<gene>
    <name evidence="3" type="ORF">SAMN02910262_02136</name>
</gene>
<dbReference type="PANTHER" id="PTHR13016">
    <property type="entry name" value="AMMECR1 HOMOLOG"/>
    <property type="match status" value="1"/>
</dbReference>
<organism evidence="3 4">
    <name type="scientific">[Clostridium] aminophilum</name>
    <dbReference type="NCBI Taxonomy" id="1526"/>
    <lineage>
        <taxon>Bacteria</taxon>
        <taxon>Bacillati</taxon>
        <taxon>Bacillota</taxon>
        <taxon>Clostridia</taxon>
        <taxon>Lachnospirales</taxon>
        <taxon>Lachnospiraceae</taxon>
    </lineage>
</organism>
<evidence type="ECO:0000313" key="4">
    <source>
        <dbReference type="Proteomes" id="UP000214760"/>
    </source>
</evidence>
<feature type="region of interest" description="Disordered" evidence="1">
    <location>
        <begin position="326"/>
        <end position="356"/>
    </location>
</feature>
<accession>A0A1I6JZQ6</accession>
<evidence type="ECO:0000259" key="2">
    <source>
        <dbReference type="PROSITE" id="PS51112"/>
    </source>
</evidence>
<dbReference type="SUPFAM" id="SSF143447">
    <property type="entry name" value="AMMECR1-like"/>
    <property type="match status" value="1"/>
</dbReference>
<dbReference type="InterPro" id="IPR004183">
    <property type="entry name" value="Xdiol_dOase_suB"/>
</dbReference>
<reference evidence="3 4" key="1">
    <citation type="submission" date="2016-10" db="EMBL/GenBank/DDBJ databases">
        <authorList>
            <person name="de Groot N.N."/>
        </authorList>
    </citation>
    <scope>NUCLEOTIDE SEQUENCE [LARGE SCALE GENOMIC DNA]</scope>
    <source>
        <strain evidence="3 4">F</strain>
    </source>
</reference>
<dbReference type="AlphaFoldDB" id="A0A1I6JZQ6"/>
<dbReference type="Pfam" id="PF02900">
    <property type="entry name" value="LigB"/>
    <property type="match status" value="1"/>
</dbReference>
<evidence type="ECO:0000256" key="1">
    <source>
        <dbReference type="SAM" id="MobiDB-lite"/>
    </source>
</evidence>
<dbReference type="CDD" id="cd07951">
    <property type="entry name" value="ED_3B_N_AMMECR1"/>
    <property type="match status" value="1"/>
</dbReference>
<dbReference type="NCBIfam" id="TIGR04335">
    <property type="entry name" value="AmmeMemoSam_A"/>
    <property type="match status" value="1"/>
</dbReference>
<evidence type="ECO:0000313" key="3">
    <source>
        <dbReference type="EMBL" id="SFR84443.1"/>
    </source>
</evidence>
<dbReference type="GO" id="GO:0016702">
    <property type="term" value="F:oxidoreductase activity, acting on single donors with incorporation of molecular oxygen, incorporation of two atoms of oxygen"/>
    <property type="evidence" value="ECO:0007669"/>
    <property type="project" value="UniProtKB-ARBA"/>
</dbReference>
<dbReference type="PANTHER" id="PTHR13016:SF0">
    <property type="entry name" value="AMME SYNDROME CANDIDATE GENE 1 PROTEIN"/>
    <property type="match status" value="1"/>
</dbReference>
<dbReference type="Proteomes" id="UP000214760">
    <property type="component" value="Unassembled WGS sequence"/>
</dbReference>
<protein>
    <submittedName>
        <fullName evidence="3">Uncharacterized protein, PH0010 family/AmmeMemoRadiSam system protein A</fullName>
    </submittedName>
</protein>
<feature type="compositionally biased region" description="Basic and acidic residues" evidence="1">
    <location>
        <begin position="326"/>
        <end position="339"/>
    </location>
</feature>
<dbReference type="Gene3D" id="3.30.700.20">
    <property type="entry name" value="Hypothetical protein ph0010, domain 1"/>
    <property type="match status" value="1"/>
</dbReference>
<dbReference type="InterPro" id="IPR027623">
    <property type="entry name" value="AmmeMemoSam_A"/>
</dbReference>
<feature type="compositionally biased region" description="Basic and acidic residues" evidence="1">
    <location>
        <begin position="346"/>
        <end position="356"/>
    </location>
</feature>